<organism evidence="1 2">
    <name type="scientific">Nonomuraea thailandensis</name>
    <dbReference type="NCBI Taxonomy" id="1188745"/>
    <lineage>
        <taxon>Bacteria</taxon>
        <taxon>Bacillati</taxon>
        <taxon>Actinomycetota</taxon>
        <taxon>Actinomycetes</taxon>
        <taxon>Streptosporangiales</taxon>
        <taxon>Streptosporangiaceae</taxon>
        <taxon>Nonomuraea</taxon>
    </lineage>
</organism>
<protein>
    <submittedName>
        <fullName evidence="1">FxLD family lantipeptide</fullName>
    </submittedName>
</protein>
<dbReference type="Proteomes" id="UP001139648">
    <property type="component" value="Unassembled WGS sequence"/>
</dbReference>
<keyword evidence="2" id="KW-1185">Reference proteome</keyword>
<dbReference type="NCBIfam" id="TIGR04363">
    <property type="entry name" value="LD_lanti_pre"/>
    <property type="match status" value="1"/>
</dbReference>
<reference evidence="1" key="1">
    <citation type="submission" date="2022-06" db="EMBL/GenBank/DDBJ databases">
        <title>Sequencing the genomes of 1000 actinobacteria strains.</title>
        <authorList>
            <person name="Klenk H.-P."/>
        </authorList>
    </citation>
    <scope>NUCLEOTIDE SEQUENCE</scope>
    <source>
        <strain evidence="1">DSM 46694</strain>
    </source>
</reference>
<dbReference type="AlphaFoldDB" id="A0A9X2GD27"/>
<dbReference type="RefSeq" id="WP_253739439.1">
    <property type="nucleotide sequence ID" value="NZ_BAABKA010000109.1"/>
</dbReference>
<evidence type="ECO:0000313" key="1">
    <source>
        <dbReference type="EMBL" id="MCP2353056.1"/>
    </source>
</evidence>
<name>A0A9X2GD27_9ACTN</name>
<dbReference type="InterPro" id="IPR027575">
    <property type="entry name" value="LD_lanti_pre"/>
</dbReference>
<sequence>MAPPATLDAPKVLHPADAVADDEFELDMRVVEATTPLVTMMCATDDGCGTTCSTSACTTSSNDPS</sequence>
<dbReference type="EMBL" id="JAMZEB010000001">
    <property type="protein sequence ID" value="MCP2353056.1"/>
    <property type="molecule type" value="Genomic_DNA"/>
</dbReference>
<comment type="caution">
    <text evidence="1">The sequence shown here is derived from an EMBL/GenBank/DDBJ whole genome shotgun (WGS) entry which is preliminary data.</text>
</comment>
<accession>A0A9X2GD27</accession>
<evidence type="ECO:0000313" key="2">
    <source>
        <dbReference type="Proteomes" id="UP001139648"/>
    </source>
</evidence>
<gene>
    <name evidence="1" type="ORF">HD597_000076</name>
</gene>
<proteinExistence type="predicted"/>